<reference evidence="2" key="1">
    <citation type="submission" date="2022-11" db="UniProtKB">
        <authorList>
            <consortium name="WormBaseParasite"/>
        </authorList>
    </citation>
    <scope>IDENTIFICATION</scope>
</reference>
<organism evidence="1 2">
    <name type="scientific">Acrobeloides nanus</name>
    <dbReference type="NCBI Taxonomy" id="290746"/>
    <lineage>
        <taxon>Eukaryota</taxon>
        <taxon>Metazoa</taxon>
        <taxon>Ecdysozoa</taxon>
        <taxon>Nematoda</taxon>
        <taxon>Chromadorea</taxon>
        <taxon>Rhabditida</taxon>
        <taxon>Tylenchina</taxon>
        <taxon>Cephalobomorpha</taxon>
        <taxon>Cephaloboidea</taxon>
        <taxon>Cephalobidae</taxon>
        <taxon>Acrobeloides</taxon>
    </lineage>
</organism>
<evidence type="ECO:0000313" key="2">
    <source>
        <dbReference type="WBParaSite" id="ACRNAN_scaffold19135.g8085.t1"/>
    </source>
</evidence>
<keyword evidence="1" id="KW-1185">Reference proteome</keyword>
<name>A0A914D7J6_9BILA</name>
<dbReference type="WBParaSite" id="ACRNAN_scaffold19135.g8085.t1">
    <property type="protein sequence ID" value="ACRNAN_scaffold19135.g8085.t1"/>
    <property type="gene ID" value="ACRNAN_scaffold19135.g8085"/>
</dbReference>
<evidence type="ECO:0000313" key="1">
    <source>
        <dbReference type="Proteomes" id="UP000887540"/>
    </source>
</evidence>
<protein>
    <submittedName>
        <fullName evidence="2">Uncharacterized protein</fullName>
    </submittedName>
</protein>
<dbReference type="AlphaFoldDB" id="A0A914D7J6"/>
<accession>A0A914D7J6</accession>
<dbReference type="Proteomes" id="UP000887540">
    <property type="component" value="Unplaced"/>
</dbReference>
<proteinExistence type="predicted"/>
<sequence>MDIEDSHYFLITFGIVIPSLSANVARPTLAYFMNRLVEEHAKINFNILPQPQGTKLTEKELYLIVRNYDYYGNFSEYFNDLMGVVLFP</sequence>